<accession>A0A0M9VUJ1</accession>
<dbReference type="STRING" id="150374.A0A0M9VUJ1"/>
<dbReference type="SUPFAM" id="SSF53335">
    <property type="entry name" value="S-adenosyl-L-methionine-dependent methyltransferases"/>
    <property type="match status" value="1"/>
</dbReference>
<dbReference type="AlphaFoldDB" id="A0A0M9VUJ1"/>
<dbReference type="PIRSF" id="PIRSF011491">
    <property type="entry name" value="Mtase_YbcY_prd"/>
    <property type="match status" value="1"/>
</dbReference>
<keyword evidence="4" id="KW-1185">Reference proteome</keyword>
<comment type="similarity">
    <text evidence="1">Belongs to the methyltransferase superfamily.</text>
</comment>
<feature type="compositionally biased region" description="Gly residues" evidence="2">
    <location>
        <begin position="123"/>
        <end position="134"/>
    </location>
</feature>
<comment type="caution">
    <text evidence="3">The sequence shown here is derived from an EMBL/GenBank/DDBJ whole genome shotgun (WGS) entry which is preliminary data.</text>
</comment>
<dbReference type="GO" id="GO:0008168">
    <property type="term" value="F:methyltransferase activity"/>
    <property type="evidence" value="ECO:0007669"/>
    <property type="project" value="InterPro"/>
</dbReference>
<dbReference type="EMBL" id="LGSR01000019">
    <property type="protein sequence ID" value="KOS19962.1"/>
    <property type="molecule type" value="Genomic_DNA"/>
</dbReference>
<feature type="compositionally biased region" description="Low complexity" evidence="2">
    <location>
        <begin position="113"/>
        <end position="122"/>
    </location>
</feature>
<evidence type="ECO:0000256" key="2">
    <source>
        <dbReference type="SAM" id="MobiDB-lite"/>
    </source>
</evidence>
<sequence length="266" mass="29339">MGILDRCLPAAMLLKDDGSKIYSRTFLWIYDFNVLWLNNNYAWRCSTDKVLFPLYRSAMGANHLEIGVGTGYYPTEALKLGTPCRRITLVDLNAATLDAASRRISGLARDSKNTSNNTSSAGSGSGSGSSGSGSGNIADVELRTVLANAMEPLPLPAGETFDSISLFHLLHCVPLTPEQKTRVFDLVRERLRASGTLVGSTILGDEVPRNRFAEFNMRVYNKSGVFHNWADTRAVFERGLRRNFEDVETDVVGSVMTWRARKPRPG</sequence>
<name>A0A0M9VUJ1_ESCWE</name>
<gene>
    <name evidence="3" type="ORF">ESCO_005641</name>
</gene>
<dbReference type="InterPro" id="IPR029063">
    <property type="entry name" value="SAM-dependent_MTases_sf"/>
</dbReference>
<dbReference type="InterPro" id="IPR016584">
    <property type="entry name" value="MeTrfase_VrtF"/>
</dbReference>
<reference evidence="3 4" key="1">
    <citation type="submission" date="2015-07" db="EMBL/GenBank/DDBJ databases">
        <title>The genome of the fungus Escovopsis weberi, a specialized disease agent of ant agriculture.</title>
        <authorList>
            <person name="de Man T.J."/>
            <person name="Stajich J.E."/>
            <person name="Kubicek C.P."/>
            <person name="Chenthamara K."/>
            <person name="Atanasova L."/>
            <person name="Druzhinina I.S."/>
            <person name="Birnbaum S."/>
            <person name="Barribeau S.M."/>
            <person name="Teiling C."/>
            <person name="Suen G."/>
            <person name="Currie C."/>
            <person name="Gerardo N.M."/>
        </authorList>
    </citation>
    <scope>NUCLEOTIDE SEQUENCE [LARGE SCALE GENOMIC DNA]</scope>
</reference>
<dbReference type="OrthoDB" id="10061782at2759"/>
<protein>
    <submittedName>
        <fullName evidence="3">Uncharacterized protein</fullName>
    </submittedName>
</protein>
<evidence type="ECO:0000313" key="3">
    <source>
        <dbReference type="EMBL" id="KOS19962.1"/>
    </source>
</evidence>
<evidence type="ECO:0000256" key="1">
    <source>
        <dbReference type="ARBA" id="ARBA00008361"/>
    </source>
</evidence>
<feature type="region of interest" description="Disordered" evidence="2">
    <location>
        <begin position="108"/>
        <end position="134"/>
    </location>
</feature>
<dbReference type="Proteomes" id="UP000053831">
    <property type="component" value="Unassembled WGS sequence"/>
</dbReference>
<organism evidence="3 4">
    <name type="scientific">Escovopsis weberi</name>
    <dbReference type="NCBI Taxonomy" id="150374"/>
    <lineage>
        <taxon>Eukaryota</taxon>
        <taxon>Fungi</taxon>
        <taxon>Dikarya</taxon>
        <taxon>Ascomycota</taxon>
        <taxon>Pezizomycotina</taxon>
        <taxon>Sordariomycetes</taxon>
        <taxon>Hypocreomycetidae</taxon>
        <taxon>Hypocreales</taxon>
        <taxon>Hypocreaceae</taxon>
        <taxon>Escovopsis</taxon>
    </lineage>
</organism>
<dbReference type="Gene3D" id="3.40.50.150">
    <property type="entry name" value="Vaccinia Virus protein VP39"/>
    <property type="match status" value="1"/>
</dbReference>
<proteinExistence type="inferred from homology"/>
<evidence type="ECO:0000313" key="4">
    <source>
        <dbReference type="Proteomes" id="UP000053831"/>
    </source>
</evidence>